<gene>
    <name evidence="1" type="ORF">ERUC_LOCUS43033</name>
</gene>
<proteinExistence type="predicted"/>
<dbReference type="CDD" id="cd12285">
    <property type="entry name" value="RRM3_RBM39_like"/>
    <property type="match status" value="1"/>
</dbReference>
<name>A0ABC8M4S7_ERUVS</name>
<dbReference type="InterPro" id="IPR012677">
    <property type="entry name" value="Nucleotide-bd_a/b_plait_sf"/>
</dbReference>
<dbReference type="Proteomes" id="UP001642260">
    <property type="component" value="Unassembled WGS sequence"/>
</dbReference>
<dbReference type="InterPro" id="IPR006509">
    <property type="entry name" value="RBM39_SF"/>
</dbReference>
<keyword evidence="2" id="KW-1185">Reference proteome</keyword>
<evidence type="ECO:0000313" key="2">
    <source>
        <dbReference type="Proteomes" id="UP001642260"/>
    </source>
</evidence>
<evidence type="ECO:0008006" key="3">
    <source>
        <dbReference type="Google" id="ProtNLM"/>
    </source>
</evidence>
<accession>A0ABC8M4S7</accession>
<evidence type="ECO:0000313" key="1">
    <source>
        <dbReference type="EMBL" id="CAH8390550.1"/>
    </source>
</evidence>
<dbReference type="AlphaFoldDB" id="A0ABC8M4S7"/>
<dbReference type="EMBL" id="CAKOAT010900709">
    <property type="protein sequence ID" value="CAH8390550.1"/>
    <property type="molecule type" value="Genomic_DNA"/>
</dbReference>
<reference evidence="1 2" key="1">
    <citation type="submission" date="2022-03" db="EMBL/GenBank/DDBJ databases">
        <authorList>
            <person name="Macdonald S."/>
            <person name="Ahmed S."/>
            <person name="Newling K."/>
        </authorList>
    </citation>
    <scope>NUCLEOTIDE SEQUENCE [LARGE SCALE GENOMIC DNA]</scope>
</reference>
<dbReference type="InterPro" id="IPR035979">
    <property type="entry name" value="RBD_domain_sf"/>
</dbReference>
<organism evidence="1 2">
    <name type="scientific">Eruca vesicaria subsp. sativa</name>
    <name type="common">Garden rocket</name>
    <name type="synonym">Eruca sativa</name>
    <dbReference type="NCBI Taxonomy" id="29727"/>
    <lineage>
        <taxon>Eukaryota</taxon>
        <taxon>Viridiplantae</taxon>
        <taxon>Streptophyta</taxon>
        <taxon>Embryophyta</taxon>
        <taxon>Tracheophyta</taxon>
        <taxon>Spermatophyta</taxon>
        <taxon>Magnoliopsida</taxon>
        <taxon>eudicotyledons</taxon>
        <taxon>Gunneridae</taxon>
        <taxon>Pentapetalae</taxon>
        <taxon>rosids</taxon>
        <taxon>malvids</taxon>
        <taxon>Brassicales</taxon>
        <taxon>Brassicaceae</taxon>
        <taxon>Brassiceae</taxon>
        <taxon>Eruca</taxon>
    </lineage>
</organism>
<dbReference type="SUPFAM" id="SSF54928">
    <property type="entry name" value="RNA-binding domain, RBD"/>
    <property type="match status" value="1"/>
</dbReference>
<sequence length="104" mass="11764">MLEGEVLTERIGIETRVRGADLEVFVTDLDFDEDIKEDLGSECSKYGRVDHICVDKNSAGFVYLRFDSVQAAVADQRAMHMRWFVQKMISATFMAGPKLLEITS</sequence>
<dbReference type="PANTHER" id="PTHR48036">
    <property type="entry name" value="SPLICING FACTOR (PAD-1), PUTATIVE (AFU_ORTHOLOGUE AFUA_1G15810)-RELATED"/>
    <property type="match status" value="1"/>
</dbReference>
<comment type="caution">
    <text evidence="1">The sequence shown here is derived from an EMBL/GenBank/DDBJ whole genome shotgun (WGS) entry which is preliminary data.</text>
</comment>
<protein>
    <recommendedName>
        <fullName evidence="3">RRM domain-containing protein</fullName>
    </recommendedName>
</protein>
<dbReference type="Gene3D" id="3.30.70.330">
    <property type="match status" value="1"/>
</dbReference>